<dbReference type="GO" id="GO:0050291">
    <property type="term" value="F:sphingosine N-acyltransferase activity"/>
    <property type="evidence" value="ECO:0007669"/>
    <property type="project" value="InterPro"/>
</dbReference>
<feature type="transmembrane region" description="Helical" evidence="8">
    <location>
        <begin position="135"/>
        <end position="155"/>
    </location>
</feature>
<dbReference type="GO" id="GO:0005783">
    <property type="term" value="C:endoplasmic reticulum"/>
    <property type="evidence" value="ECO:0007669"/>
    <property type="project" value="TreeGrafter"/>
</dbReference>
<feature type="domain" description="TLC" evidence="9">
    <location>
        <begin position="60"/>
        <end position="259"/>
    </location>
</feature>
<feature type="transmembrane region" description="Helical" evidence="8">
    <location>
        <begin position="65"/>
        <end position="84"/>
    </location>
</feature>
<organism evidence="10 11">
    <name type="scientific">Nematocida parisii (strain ERTm3)</name>
    <name type="common">Nematode killer fungus</name>
    <dbReference type="NCBI Taxonomy" id="935791"/>
    <lineage>
        <taxon>Eukaryota</taxon>
        <taxon>Fungi</taxon>
        <taxon>Fungi incertae sedis</taxon>
        <taxon>Microsporidia</taxon>
        <taxon>Nematocida</taxon>
    </lineage>
</organism>
<accession>I3EIG2</accession>
<dbReference type="GO" id="GO:0046513">
    <property type="term" value="P:ceramide biosynthetic process"/>
    <property type="evidence" value="ECO:0007669"/>
    <property type="project" value="InterPro"/>
</dbReference>
<evidence type="ECO:0000313" key="11">
    <source>
        <dbReference type="Proteomes" id="UP000002872"/>
    </source>
</evidence>
<gene>
    <name evidence="10" type="ORF">NEQG_00828</name>
</gene>
<keyword evidence="11" id="KW-1185">Reference proteome</keyword>
<dbReference type="InterPro" id="IPR016439">
    <property type="entry name" value="Lag1/Lac1-like"/>
</dbReference>
<dbReference type="Pfam" id="PF03798">
    <property type="entry name" value="TRAM_LAG1_CLN8"/>
    <property type="match status" value="1"/>
</dbReference>
<feature type="transmembrane region" description="Helical" evidence="8">
    <location>
        <begin position="20"/>
        <end position="37"/>
    </location>
</feature>
<dbReference type="FunCoup" id="I3EIG2">
    <property type="interactions" value="91"/>
</dbReference>
<dbReference type="InterPro" id="IPR006634">
    <property type="entry name" value="TLC-dom"/>
</dbReference>
<dbReference type="PIRSF" id="PIRSF005225">
    <property type="entry name" value="LAG1_LAC1"/>
    <property type="match status" value="1"/>
</dbReference>
<dbReference type="EMBL" id="GL870877">
    <property type="protein sequence ID" value="EIJ89009.1"/>
    <property type="molecule type" value="Genomic_DNA"/>
</dbReference>
<keyword evidence="5 6" id="KW-0472">Membrane</keyword>
<keyword evidence="4 8" id="KW-1133">Transmembrane helix</keyword>
<evidence type="ECO:0000256" key="7">
    <source>
        <dbReference type="SAM" id="MobiDB-lite"/>
    </source>
</evidence>
<dbReference type="Proteomes" id="UP000002872">
    <property type="component" value="Unassembled WGS sequence"/>
</dbReference>
<sequence>MRQEWVDRNLDPAIRIPCDIVLYAGGIGFYIVFHYIIKRIISELLIRALARVDNKNIDRRKFTRALWKVFCFGILSMCGAYCLFDQDWIFSPFGITLQWDNNATPSKINLYYMLAMVYYSGSFITMFFEEKQSDFYLMIYHHFVTLVLVCFSYRYNFLRYGAFIMFLHDVSDPWMDSAKIAVYLGYQKLGNILFIIFAGLFIIPRIFIYSTMILIPGYGFLWEFNSMYLVPIWILLLGVFLLNAYWSVLIIRMAFDFIKQGNVTKDIRDASNSKSKETSKNKKEIRGSQKETRKAQ</sequence>
<dbReference type="STRING" id="935791.I3EIG2"/>
<comment type="subcellular location">
    <subcellularLocation>
        <location evidence="1">Membrane</location>
        <topology evidence="1">Multi-pass membrane protein</topology>
    </subcellularLocation>
</comment>
<evidence type="ECO:0000256" key="3">
    <source>
        <dbReference type="ARBA" id="ARBA00022692"/>
    </source>
</evidence>
<feature type="region of interest" description="Disordered" evidence="7">
    <location>
        <begin position="268"/>
        <end position="296"/>
    </location>
</feature>
<protein>
    <recommendedName>
        <fullName evidence="9">TLC domain-containing protein</fullName>
    </recommendedName>
</protein>
<dbReference type="AlphaFoldDB" id="I3EIG2"/>
<proteinExistence type="inferred from homology"/>
<evidence type="ECO:0000256" key="2">
    <source>
        <dbReference type="ARBA" id="ARBA00009808"/>
    </source>
</evidence>
<evidence type="ECO:0000259" key="9">
    <source>
        <dbReference type="PROSITE" id="PS50922"/>
    </source>
</evidence>
<dbReference type="InParanoid" id="I3EIG2"/>
<comment type="similarity">
    <text evidence="2">Belongs to the sphingosine N-acyltransferase family.</text>
</comment>
<dbReference type="OMA" id="RYNFLRY"/>
<evidence type="ECO:0000256" key="1">
    <source>
        <dbReference type="ARBA" id="ARBA00004141"/>
    </source>
</evidence>
<dbReference type="PANTHER" id="PTHR12560">
    <property type="entry name" value="LONGEVITY ASSURANCE FACTOR 1 LAG1"/>
    <property type="match status" value="1"/>
</dbReference>
<keyword evidence="3 6" id="KW-0812">Transmembrane</keyword>
<dbReference type="OrthoDB" id="537032at2759"/>
<evidence type="ECO:0000256" key="8">
    <source>
        <dbReference type="SAM" id="Phobius"/>
    </source>
</evidence>
<evidence type="ECO:0000256" key="4">
    <source>
        <dbReference type="ARBA" id="ARBA00022989"/>
    </source>
</evidence>
<dbReference type="VEuPathDB" id="MicrosporidiaDB:NEQG_00828"/>
<dbReference type="PROSITE" id="PS50922">
    <property type="entry name" value="TLC"/>
    <property type="match status" value="1"/>
</dbReference>
<evidence type="ECO:0000256" key="6">
    <source>
        <dbReference type="PROSITE-ProRule" id="PRU00205"/>
    </source>
</evidence>
<feature type="transmembrane region" description="Helical" evidence="8">
    <location>
        <begin position="227"/>
        <end position="246"/>
    </location>
</feature>
<dbReference type="PANTHER" id="PTHR12560:SF0">
    <property type="entry name" value="LD18904P"/>
    <property type="match status" value="1"/>
</dbReference>
<reference evidence="10" key="1">
    <citation type="submission" date="2011-01" db="EMBL/GenBank/DDBJ databases">
        <title>The Genome Sequence of Nematocida parisii strain ERTm3.</title>
        <authorList>
            <consortium name="The Broad Institute Genome Sequencing Platform"/>
            <consortium name="The Broad Institute Genome Sequencing Center for Infectious Disease"/>
            <person name="Cuomo C."/>
            <person name="Troemel E."/>
            <person name="Young S.K."/>
            <person name="Zeng Q."/>
            <person name="Gargeya S."/>
            <person name="Fitzgerald M."/>
            <person name="Haas B."/>
            <person name="Abouelleil A."/>
            <person name="Alvarado L."/>
            <person name="Arachchi H.M."/>
            <person name="Berlin A."/>
            <person name="Chapman S.B."/>
            <person name="Gearin G."/>
            <person name="Goldberg J."/>
            <person name="Griggs A."/>
            <person name="Gujja S."/>
            <person name="Hansen M."/>
            <person name="Heiman D."/>
            <person name="Howarth C."/>
            <person name="Larimer J."/>
            <person name="Lui A."/>
            <person name="MacDonald P.J.P."/>
            <person name="McCowen C."/>
            <person name="Montmayeur A."/>
            <person name="Murphy C."/>
            <person name="Neiman D."/>
            <person name="Pearson M."/>
            <person name="Priest M."/>
            <person name="Roberts A."/>
            <person name="Saif S."/>
            <person name="Shea T."/>
            <person name="Sisk P."/>
            <person name="Stolte C."/>
            <person name="Sykes S."/>
            <person name="Wortman J."/>
            <person name="Nusbaum C."/>
            <person name="Birren B."/>
        </authorList>
    </citation>
    <scope>NUCLEOTIDE SEQUENCE</scope>
    <source>
        <strain evidence="10">ERTm3</strain>
    </source>
</reference>
<dbReference type="GO" id="GO:0016020">
    <property type="term" value="C:membrane"/>
    <property type="evidence" value="ECO:0007669"/>
    <property type="project" value="UniProtKB-SubCell"/>
</dbReference>
<evidence type="ECO:0000256" key="5">
    <source>
        <dbReference type="ARBA" id="ARBA00023136"/>
    </source>
</evidence>
<name>I3EIG2_NEMP3</name>
<dbReference type="SMART" id="SM00724">
    <property type="entry name" value="TLC"/>
    <property type="match status" value="1"/>
</dbReference>
<feature type="transmembrane region" description="Helical" evidence="8">
    <location>
        <begin position="192"/>
        <end position="215"/>
    </location>
</feature>
<dbReference type="HOGENOM" id="CLU_028277_5_1_1"/>
<evidence type="ECO:0000313" key="10">
    <source>
        <dbReference type="EMBL" id="EIJ89009.1"/>
    </source>
</evidence>